<reference evidence="6 7" key="1">
    <citation type="journal article" date="2024" name="G3 (Bethesda)">
        <title>Genome assembly of Hibiscus sabdariffa L. provides insights into metabolisms of medicinal natural products.</title>
        <authorList>
            <person name="Kim T."/>
        </authorList>
    </citation>
    <scope>NUCLEOTIDE SEQUENCE [LARGE SCALE GENOMIC DNA]</scope>
    <source>
        <strain evidence="6">TK-2024</strain>
        <tissue evidence="6">Old leaves</tissue>
    </source>
</reference>
<keyword evidence="4 5" id="KW-0732">Signal</keyword>
<name>A0ABR2AWA5_9ROSI</name>
<keyword evidence="7" id="KW-1185">Reference proteome</keyword>
<keyword evidence="3" id="KW-0964">Secreted</keyword>
<gene>
    <name evidence="6" type="ORF">V6N12_000513</name>
</gene>
<evidence type="ECO:0000256" key="5">
    <source>
        <dbReference type="SAM" id="SignalP"/>
    </source>
</evidence>
<comment type="similarity">
    <text evidence="2">Belongs to the DEFL family.</text>
</comment>
<dbReference type="PANTHER" id="PTHR34450:SF2">
    <property type="entry name" value="SCR-LIKE PROTEIN"/>
    <property type="match status" value="1"/>
</dbReference>
<comment type="subcellular location">
    <subcellularLocation>
        <location evidence="1">Secreted</location>
    </subcellularLocation>
</comment>
<evidence type="ECO:0000313" key="6">
    <source>
        <dbReference type="EMBL" id="KAK8498244.1"/>
    </source>
</evidence>
<sequence length="136" mass="14753">MNKSILIPMLCLALCLALITPSHSQGLKFCPVELKIAGQCGSDGIYNCYIAVNAKYGAAAMTKDCSCQPLSNNEQNCLKFYPVELKIPGQRSSRGIYNCYIAVNAKYGAAAMTKNCSSQPLSNNKQNCKCLIVCRN</sequence>
<feature type="chain" id="PRO_5045279981" evidence="5">
    <location>
        <begin position="25"/>
        <end position="136"/>
    </location>
</feature>
<dbReference type="PANTHER" id="PTHR34450">
    <property type="entry name" value="DEFENSIN-LIKE PROTEIN 245-RELATED"/>
    <property type="match status" value="1"/>
</dbReference>
<feature type="signal peptide" evidence="5">
    <location>
        <begin position="1"/>
        <end position="24"/>
    </location>
</feature>
<evidence type="ECO:0000256" key="3">
    <source>
        <dbReference type="ARBA" id="ARBA00022525"/>
    </source>
</evidence>
<evidence type="ECO:0000256" key="1">
    <source>
        <dbReference type="ARBA" id="ARBA00004613"/>
    </source>
</evidence>
<protein>
    <submittedName>
        <fullName evidence="6">Uncharacterized protein</fullName>
    </submittedName>
</protein>
<dbReference type="Proteomes" id="UP001472677">
    <property type="component" value="Unassembled WGS sequence"/>
</dbReference>
<accession>A0ABR2AWA5</accession>
<dbReference type="InterPro" id="IPR010682">
    <property type="entry name" value="SCRL"/>
</dbReference>
<evidence type="ECO:0000313" key="7">
    <source>
        <dbReference type="Proteomes" id="UP001472677"/>
    </source>
</evidence>
<dbReference type="EMBL" id="JBBPBM010000274">
    <property type="protein sequence ID" value="KAK8498244.1"/>
    <property type="molecule type" value="Genomic_DNA"/>
</dbReference>
<proteinExistence type="inferred from homology"/>
<evidence type="ECO:0000256" key="2">
    <source>
        <dbReference type="ARBA" id="ARBA00006722"/>
    </source>
</evidence>
<organism evidence="6 7">
    <name type="scientific">Hibiscus sabdariffa</name>
    <name type="common">roselle</name>
    <dbReference type="NCBI Taxonomy" id="183260"/>
    <lineage>
        <taxon>Eukaryota</taxon>
        <taxon>Viridiplantae</taxon>
        <taxon>Streptophyta</taxon>
        <taxon>Embryophyta</taxon>
        <taxon>Tracheophyta</taxon>
        <taxon>Spermatophyta</taxon>
        <taxon>Magnoliopsida</taxon>
        <taxon>eudicotyledons</taxon>
        <taxon>Gunneridae</taxon>
        <taxon>Pentapetalae</taxon>
        <taxon>rosids</taxon>
        <taxon>malvids</taxon>
        <taxon>Malvales</taxon>
        <taxon>Malvaceae</taxon>
        <taxon>Malvoideae</taxon>
        <taxon>Hibiscus</taxon>
    </lineage>
</organism>
<evidence type="ECO:0000256" key="4">
    <source>
        <dbReference type="ARBA" id="ARBA00022729"/>
    </source>
</evidence>
<comment type="caution">
    <text evidence="6">The sequence shown here is derived from an EMBL/GenBank/DDBJ whole genome shotgun (WGS) entry which is preliminary data.</text>
</comment>